<dbReference type="EMBL" id="CP159373">
    <property type="protein sequence ID" value="XCN72209.1"/>
    <property type="molecule type" value="Genomic_DNA"/>
</dbReference>
<evidence type="ECO:0008006" key="2">
    <source>
        <dbReference type="Google" id="ProtNLM"/>
    </source>
</evidence>
<reference evidence="1" key="1">
    <citation type="journal article" date="2024" name="Syst. Appl. Microbiol.">
        <title>First single-strain enrichments of Electrothrix cable bacteria, description of E. aestuarii sp. nov. and E. rattekaaiensis sp. nov., and proposal of a cable bacteria taxonomy following the rules of the SeqCode.</title>
        <authorList>
            <person name="Plum-Jensen L.E."/>
            <person name="Schramm A."/>
            <person name="Marshall I.P.G."/>
        </authorList>
    </citation>
    <scope>NUCLEOTIDE SEQUENCE</scope>
    <source>
        <strain evidence="1">Rat1</strain>
    </source>
</reference>
<dbReference type="KEGG" id="eaj:Q3M24_18170"/>
<protein>
    <recommendedName>
        <fullName evidence="2">Phage protein</fullName>
    </recommendedName>
</protein>
<evidence type="ECO:0000313" key="1">
    <source>
        <dbReference type="EMBL" id="XCN72209.1"/>
    </source>
</evidence>
<name>A0AAU8LSU3_9BACT</name>
<dbReference type="AlphaFoldDB" id="A0AAU8LSU3"/>
<proteinExistence type="predicted"/>
<organism evidence="1">
    <name type="scientific">Candidatus Electrothrix aestuarii</name>
    <dbReference type="NCBI Taxonomy" id="3062594"/>
    <lineage>
        <taxon>Bacteria</taxon>
        <taxon>Pseudomonadati</taxon>
        <taxon>Thermodesulfobacteriota</taxon>
        <taxon>Desulfobulbia</taxon>
        <taxon>Desulfobulbales</taxon>
        <taxon>Desulfobulbaceae</taxon>
        <taxon>Candidatus Electrothrix</taxon>
    </lineage>
</organism>
<gene>
    <name evidence="1" type="ORF">Q3M24_18170</name>
</gene>
<accession>A0AAU8LSU3</accession>
<sequence length="106" mass="11970">MSKLTEAKKRDFVTQIITLVEENQEVLTDKGYDPTERVDELKTKKTTADTAEIEQQEAAARAKEATVEANRTLDDAYSDASDFADLISGLLGKDDELVKKMRKFRK</sequence>
<reference evidence="1" key="2">
    <citation type="submission" date="2024-06" db="EMBL/GenBank/DDBJ databases">
        <authorList>
            <person name="Plum-Jensen L.E."/>
            <person name="Schramm A."/>
            <person name="Marshall I.P.G."/>
        </authorList>
    </citation>
    <scope>NUCLEOTIDE SEQUENCE</scope>
    <source>
        <strain evidence="1">Rat1</strain>
    </source>
</reference>